<keyword evidence="1" id="KW-0614">Plasmid</keyword>
<name>A0ACD4ZYW8_9ACTN</name>
<dbReference type="EMBL" id="CP109110">
    <property type="protein sequence ID" value="WSC03498.1"/>
    <property type="molecule type" value="Genomic_DNA"/>
</dbReference>
<organism evidence="1 2">
    <name type="scientific">Streptomyces scopuliridis</name>
    <dbReference type="NCBI Taxonomy" id="452529"/>
    <lineage>
        <taxon>Bacteria</taxon>
        <taxon>Bacillati</taxon>
        <taxon>Actinomycetota</taxon>
        <taxon>Actinomycetes</taxon>
        <taxon>Kitasatosporales</taxon>
        <taxon>Streptomycetaceae</taxon>
        <taxon>Streptomyces</taxon>
    </lineage>
</organism>
<sequence length="1150" mass="119175">MADESDHWARAVEAFTGYPMPSRGEVFEGVNGLEPEGNAPLLKVVIEDRDFMEMTEDAYYLYSGPNKDGHDFVIHFFLPGQEDPETTPNLDEYNDDELKEKIYPKLRKVLIDFVGRDGTDVELNQFNPFGWSKGDGGSLSGMENNLGAYVEGAGNALYNSGYQNIVGNTNVGFSSNGRQIDVSRAMDFSTFTRTAEAYDRVAKFFTDHAETIKQWKESLGEENAAWKGKAAEVFANMIDGLHKNYVGFADQMHPKDFTTAHQSQWDWYAASSEQGDAILGAGNAVFQAIRDLSAAHTDWESGTNVDPVALVDAGGDPIKYLPGLGSPYGILYSMLQSAHEWAYNNNARFAVKGTQSGSSYSPGNSPGSGSWRPTEAHFYTLLPEAKVTIPGLGNLNDVSTWAGLGTKAVESWNEGVDEHLAPAADVALSTVNNAFIEAQRVIDKLLEPEVTSYTGAGGSGGGGGGDEEVDIDEINAEIDKINAEAEAAIAEANAAAEAAIAEAKAAIEEANAEAEAAIAEANAAAEAAIAEANAAAEESNAEAETAIDEANAAAEAAIAEANAAADEANANAENAINEANEEADTLLDESNAEAEAAINEANNQVTEIRDQANLQMEEANNQANEQADQANADAEAAINDANAQVDQAIQEANNQAQTVIDDANEQLGNGNGSSLPPGLGNNFVTHQPPGNPLGNKPGGVTNQNPDGSVTTDFPDGTEQVIDPDGTITQTDPDGTVTVTRPDGSVTITDPDGNVQTSGPGGGNLTGPGGQTIVDGPSGEIITRPDGSTIVDGPGGRTETSSDGTVKVTGPDGSTQVTSPDGTITVTSPDGSSSVTSPDGSSKVTLPDGTVQETAPDGEITLTEPDGTVTVTSPDGSAKVTMPDGTVQEVSADGTVKVTSPDGSTVVEGPGNHVDVPGNRVDGPGNHLDNPGNRVDVPRTDVDYPDGEGGQVTIDTPNGPANGPNDPFSDLRDHGNTGSRGDGGLGGEWGQEEYPYDDPGPENSGRGEGTSDNPFSQGDQGGPGSSALGGPGSGGGSPMMPPMGGMQNAGGDSTGERERSNPGSRISRPAPRRGSTAAQAASRRAAALREQEMHEDVVVTGSGAPAAGMMPPPAQRSEATQSGDRERANWLAENEDVWGTDEGTTPAVIGR</sequence>
<evidence type="ECO:0000313" key="1">
    <source>
        <dbReference type="EMBL" id="WSC03498.1"/>
    </source>
</evidence>
<accession>A0ACD4ZYW8</accession>
<gene>
    <name evidence="1" type="ORF">OG835_42140</name>
</gene>
<keyword evidence="2" id="KW-1185">Reference proteome</keyword>
<protein>
    <submittedName>
        <fullName evidence="1">AAWKG family protein</fullName>
    </submittedName>
</protein>
<evidence type="ECO:0000313" key="2">
    <source>
        <dbReference type="Proteomes" id="UP001348369"/>
    </source>
</evidence>
<reference evidence="1" key="1">
    <citation type="submission" date="2022-10" db="EMBL/GenBank/DDBJ databases">
        <title>The complete genomes of actinobacterial strains from the NBC collection.</title>
        <authorList>
            <person name="Joergensen T.S."/>
            <person name="Alvarez Arevalo M."/>
            <person name="Sterndorff E.B."/>
            <person name="Faurdal D."/>
            <person name="Vuksanovic O."/>
            <person name="Mourched A.-S."/>
            <person name="Charusanti P."/>
            <person name="Shaw S."/>
            <person name="Blin K."/>
            <person name="Weber T."/>
        </authorList>
    </citation>
    <scope>NUCLEOTIDE SEQUENCE</scope>
    <source>
        <strain evidence="1">NBC 01771</strain>
    </source>
</reference>
<dbReference type="Proteomes" id="UP001348369">
    <property type="component" value="Plasmid unnamed1"/>
</dbReference>
<geneLocation type="plasmid" evidence="1 2">
    <name>unnamed1</name>
</geneLocation>
<proteinExistence type="predicted"/>